<evidence type="ECO:0000256" key="7">
    <source>
        <dbReference type="ARBA" id="ARBA00022679"/>
    </source>
</evidence>
<dbReference type="Gene3D" id="6.10.250.2940">
    <property type="match status" value="1"/>
</dbReference>
<dbReference type="FunFam" id="1.10.274.100:FF:000008">
    <property type="entry name" value="DNA-directed RNA polymerase subunit"/>
    <property type="match status" value="1"/>
</dbReference>
<dbReference type="Pfam" id="PF04998">
    <property type="entry name" value="RNA_pol_Rpb1_5"/>
    <property type="match status" value="1"/>
</dbReference>
<dbReference type="Pfam" id="PF04983">
    <property type="entry name" value="RNA_pol_Rpb1_3"/>
    <property type="match status" value="1"/>
</dbReference>
<keyword evidence="7" id="KW-0808">Transferase</keyword>
<keyword evidence="9" id="KW-0479">Metal-binding</keyword>
<evidence type="ECO:0000256" key="2">
    <source>
        <dbReference type="ARBA" id="ARBA00006460"/>
    </source>
</evidence>
<evidence type="ECO:0000256" key="13">
    <source>
        <dbReference type="ARBA" id="ARBA00023242"/>
    </source>
</evidence>
<feature type="region of interest" description="Disordered" evidence="17">
    <location>
        <begin position="526"/>
        <end position="549"/>
    </location>
</feature>
<dbReference type="SUPFAM" id="SSF64484">
    <property type="entry name" value="beta and beta-prime subunits of DNA dependent RNA-polymerase"/>
    <property type="match status" value="1"/>
</dbReference>
<keyword evidence="13" id="KW-0539">Nucleus</keyword>
<evidence type="ECO:0000256" key="11">
    <source>
        <dbReference type="ARBA" id="ARBA00022842"/>
    </source>
</evidence>
<dbReference type="GO" id="GO:0046872">
    <property type="term" value="F:metal ion binding"/>
    <property type="evidence" value="ECO:0007669"/>
    <property type="project" value="UniProtKB-KW"/>
</dbReference>
<dbReference type="PANTHER" id="PTHR48446:SF1">
    <property type="entry name" value="DNA-DIRECTED RNA POLYMERASE SUBUNIT BETA' N-TERMINAL SECTION"/>
    <property type="match status" value="1"/>
</dbReference>
<name>A0A813KA88_POLGL</name>
<evidence type="ECO:0000256" key="8">
    <source>
        <dbReference type="ARBA" id="ARBA00022695"/>
    </source>
</evidence>
<dbReference type="InterPro" id="IPR035698">
    <property type="entry name" value="RNAP_III_Rpc1_C"/>
</dbReference>
<dbReference type="GO" id="GO:0003899">
    <property type="term" value="F:DNA-directed RNA polymerase activity"/>
    <property type="evidence" value="ECO:0007669"/>
    <property type="project" value="UniProtKB-EC"/>
</dbReference>
<dbReference type="FunFam" id="2.40.40.20:FF:000019">
    <property type="entry name" value="DNA-directed RNA polymerase II subunit RPB1"/>
    <property type="match status" value="1"/>
</dbReference>
<comment type="similarity">
    <text evidence="2">Belongs to the RNA polymerase beta' chain family.</text>
</comment>
<evidence type="ECO:0000256" key="14">
    <source>
        <dbReference type="ARBA" id="ARBA00048552"/>
    </source>
</evidence>
<dbReference type="Gene3D" id="1.10.132.30">
    <property type="match status" value="1"/>
</dbReference>
<dbReference type="PANTHER" id="PTHR48446">
    <property type="entry name" value="DNA-DIRECTED RNA POLYMERASE SUBUNIT BETA' N-TERMINAL SECTION"/>
    <property type="match status" value="1"/>
</dbReference>
<dbReference type="EC" id="2.7.7.6" evidence="4"/>
<comment type="function">
    <text evidence="15">DNA-dependent RNA polymerase catalyzes the transcription of DNA into RNA using the four ribonucleoside triphosphates as substrates. Largest and catalytic core component of RNA polymerase III which synthesizes small RNAs, such as 5S rRNA and tRNAs. Forms the polymerase active center together with the second largest subunit. A single-stranded DNA template strand of the promoter is positioned within the central active site cleft of Pol III. A bridging helix emanates from RPC1 and crosses the cleft near the catalytic site and is thought to promote translocation of Pol III by acting as a ratchet that moves the RNA-DNA hybrid through the active site by switching from straight to bent conformations at each step of nucleotide addition.</text>
</comment>
<dbReference type="CDD" id="cd02736">
    <property type="entry name" value="RNAP_III_Rpc1_C"/>
    <property type="match status" value="1"/>
</dbReference>
<dbReference type="InterPro" id="IPR015700">
    <property type="entry name" value="RPC1"/>
</dbReference>
<feature type="non-terminal residue" evidence="19">
    <location>
        <position position="1"/>
    </location>
</feature>
<keyword evidence="11" id="KW-0460">Magnesium</keyword>
<keyword evidence="10" id="KW-0862">Zinc</keyword>
<dbReference type="SMART" id="SM00663">
    <property type="entry name" value="RPOLA_N"/>
    <property type="match status" value="1"/>
</dbReference>
<gene>
    <name evidence="19" type="ORF">PGLA2088_LOCUS30928</name>
</gene>
<evidence type="ECO:0000256" key="16">
    <source>
        <dbReference type="ARBA" id="ARBA00073030"/>
    </source>
</evidence>
<feature type="domain" description="RNA polymerase N-terminal" evidence="18">
    <location>
        <begin position="4"/>
        <end position="142"/>
    </location>
</feature>
<reference evidence="19" key="1">
    <citation type="submission" date="2021-02" db="EMBL/GenBank/DDBJ databases">
        <authorList>
            <person name="Dougan E. K."/>
            <person name="Rhodes N."/>
            <person name="Thang M."/>
            <person name="Chan C."/>
        </authorList>
    </citation>
    <scope>NUCLEOTIDE SEQUENCE</scope>
</reference>
<comment type="subcellular location">
    <subcellularLocation>
        <location evidence="1">Nucleus</location>
    </subcellularLocation>
</comment>
<dbReference type="Gene3D" id="2.40.40.20">
    <property type="match status" value="1"/>
</dbReference>
<organism evidence="19 20">
    <name type="scientific">Polarella glacialis</name>
    <name type="common">Dinoflagellate</name>
    <dbReference type="NCBI Taxonomy" id="89957"/>
    <lineage>
        <taxon>Eukaryota</taxon>
        <taxon>Sar</taxon>
        <taxon>Alveolata</taxon>
        <taxon>Dinophyceae</taxon>
        <taxon>Suessiales</taxon>
        <taxon>Suessiaceae</taxon>
        <taxon>Polarella</taxon>
    </lineage>
</organism>
<evidence type="ECO:0000256" key="9">
    <source>
        <dbReference type="ARBA" id="ARBA00022723"/>
    </source>
</evidence>
<feature type="region of interest" description="Disordered" evidence="17">
    <location>
        <begin position="1094"/>
        <end position="1129"/>
    </location>
</feature>
<proteinExistence type="inferred from homology"/>
<evidence type="ECO:0000256" key="5">
    <source>
        <dbReference type="ARBA" id="ARBA00016687"/>
    </source>
</evidence>
<accession>A0A813KA88</accession>
<dbReference type="InterPro" id="IPR038120">
    <property type="entry name" value="Rpb1_funnel_sf"/>
</dbReference>
<dbReference type="InterPro" id="IPR000722">
    <property type="entry name" value="RNA_pol_asu"/>
</dbReference>
<comment type="subunit">
    <text evidence="3">Component of the RNA polymerase III (Pol III) complex consisting of 17 subunits.</text>
</comment>
<dbReference type="Gene3D" id="6.20.50.80">
    <property type="match status" value="1"/>
</dbReference>
<keyword evidence="8" id="KW-0548">Nucleotidyltransferase</keyword>
<feature type="compositionally biased region" description="Low complexity" evidence="17">
    <location>
        <begin position="1094"/>
        <end position="1109"/>
    </location>
</feature>
<dbReference type="GO" id="GO:0003677">
    <property type="term" value="F:DNA binding"/>
    <property type="evidence" value="ECO:0007669"/>
    <property type="project" value="InterPro"/>
</dbReference>
<dbReference type="Pfam" id="PF00623">
    <property type="entry name" value="RNA_pol_Rpb1_2"/>
    <property type="match status" value="1"/>
</dbReference>
<dbReference type="Gene3D" id="1.10.150.390">
    <property type="match status" value="1"/>
</dbReference>
<keyword evidence="12" id="KW-0804">Transcription</keyword>
<dbReference type="Gene3D" id="1.10.274.100">
    <property type="entry name" value="RNA polymerase Rpb1, domain 3"/>
    <property type="match status" value="1"/>
</dbReference>
<evidence type="ECO:0000313" key="19">
    <source>
        <dbReference type="EMBL" id="CAE8698906.1"/>
    </source>
</evidence>
<dbReference type="EMBL" id="CAJNNW010029063">
    <property type="protein sequence ID" value="CAE8698906.1"/>
    <property type="molecule type" value="Genomic_DNA"/>
</dbReference>
<dbReference type="InterPro" id="IPR006592">
    <property type="entry name" value="RNA_pol_N"/>
</dbReference>
<evidence type="ECO:0000256" key="1">
    <source>
        <dbReference type="ARBA" id="ARBA00004123"/>
    </source>
</evidence>
<evidence type="ECO:0000313" key="20">
    <source>
        <dbReference type="Proteomes" id="UP000626109"/>
    </source>
</evidence>
<sequence>EHPGACFVRTSDGRGKFLGALRKNFRRQIADSLRPGDLVERHMANGDIVLFNRQPSLHRLSIMAHRAKVMPGRTFRFNECVCAPYNADFDGDEMNLHLPQTEEAKAEAINLMGVKIGLVTPKSGEVMVCATQDFLTGAFLLTQKDVYLSRDKFCQLCCYITDGIEPIDLPPPAILKPCELWTGKQAMNVMLRPNRKSKVMVNLEIPEKNYTKEGQTMCPNDGWVLFRNSELLSGNLGKKVLGGAKNGLFFRLIRDNGEQAAIACMSRLAKMTSRWLMNRGFTIGIDDVNAEYGRFGGKVNVEKKRIITEKYGSVAEKITMFHAGTLPLKPGCNADQTLEAVVNGELGQIRDLVGGMCEEKLVFFNKPKIMAMCGSKGSPINLCQMMACVGQQNVGGARIKDGFVNRTLPHFAKGSKEPKARGFVANSFYSGLEAPEFFFHTMGGREGLVDTAVKTAETGYMARRLMKALEDLSLKYDLTVRTSSGEVVQFVFGDDGLNPARMEGTASNPLDFEYVLKHVEFVLRPPRESPAPEDEGLAPLAKRPRGDASSKELKLLPLPAMDTRFMLGTGAEPIRRTPEEAGKDAYRKTPLLPWELRQLAEPCADRFCAWVKRTHGAAELELSHMHGNMADFIRGLAVEVAKKRVRHCLEPGDTEKSAAAAKASDRPDDDLSLMDMGLCPTLQMLDSFVNRCSLKYVQAMLMPGEAVGAVAAQSIGEPATQMTLKTFHFAGVASMNVTLGVPRIKEIINASKNISTPIITCSLVDQFSEVSARIVKGRIERTTLGDVCMYFKEVYEPTNGIFISVKIDLNTIRKLQLELTIQDIKEALTDHKNLAGIRLTSQDIDIVGQDKFRVKPPHRSSNNKMLFFSLQALKIALPRAVVKAWAVLGDVPKSAIQVHQRQGLRTTSRAVINKDDKGKNVKYSILVEGYGMRDVMSIPGINSDKTTSNNVDEIERVLGIEAARRTIMLEISVIMGSYGIAVDARHIQMLGDCMTYRGMVLGINRFGISRMRTSALMLASFERTTDLVFDAAAKHRNDPVEGVSECIIMGASIKLGTGLFKLLHDFGGRTPAGTPHAAVAAARLAAPGSAPLAAPTSSALGAGSSLGPSEQSWAATQGRKPMLKNWRAK</sequence>
<evidence type="ECO:0000256" key="3">
    <source>
        <dbReference type="ARBA" id="ARBA00011206"/>
    </source>
</evidence>
<dbReference type="Pfam" id="PF05000">
    <property type="entry name" value="RNA_pol_Rpb1_4"/>
    <property type="match status" value="1"/>
</dbReference>
<evidence type="ECO:0000256" key="4">
    <source>
        <dbReference type="ARBA" id="ARBA00012418"/>
    </source>
</evidence>
<dbReference type="GO" id="GO:0000428">
    <property type="term" value="C:DNA-directed RNA polymerase complex"/>
    <property type="evidence" value="ECO:0007669"/>
    <property type="project" value="UniProtKB-KW"/>
</dbReference>
<dbReference type="InterPro" id="IPR007083">
    <property type="entry name" value="RNA_pol_Rpb1_4"/>
</dbReference>
<dbReference type="Proteomes" id="UP000626109">
    <property type="component" value="Unassembled WGS sequence"/>
</dbReference>
<dbReference type="GO" id="GO:0005634">
    <property type="term" value="C:nucleus"/>
    <property type="evidence" value="ECO:0007669"/>
    <property type="project" value="UniProtKB-SubCell"/>
</dbReference>
<dbReference type="InterPro" id="IPR007066">
    <property type="entry name" value="RNA_pol_Rpb1_3"/>
</dbReference>
<dbReference type="InterPro" id="IPR042102">
    <property type="entry name" value="RNA_pol_Rpb1_3_sf"/>
</dbReference>
<dbReference type="AlphaFoldDB" id="A0A813KA88"/>
<evidence type="ECO:0000256" key="17">
    <source>
        <dbReference type="SAM" id="MobiDB-lite"/>
    </source>
</evidence>
<comment type="catalytic activity">
    <reaction evidence="14">
        <text>RNA(n) + a ribonucleoside 5'-triphosphate = RNA(n+1) + diphosphate</text>
        <dbReference type="Rhea" id="RHEA:21248"/>
        <dbReference type="Rhea" id="RHEA-COMP:14527"/>
        <dbReference type="Rhea" id="RHEA-COMP:17342"/>
        <dbReference type="ChEBI" id="CHEBI:33019"/>
        <dbReference type="ChEBI" id="CHEBI:61557"/>
        <dbReference type="ChEBI" id="CHEBI:140395"/>
        <dbReference type="EC" id="2.7.7.6"/>
    </reaction>
</comment>
<dbReference type="GO" id="GO:0006351">
    <property type="term" value="P:DNA-templated transcription"/>
    <property type="evidence" value="ECO:0007669"/>
    <property type="project" value="InterPro"/>
</dbReference>
<comment type="caution">
    <text evidence="19">The sequence shown here is derived from an EMBL/GenBank/DDBJ whole genome shotgun (WGS) entry which is preliminary data.</text>
</comment>
<protein>
    <recommendedName>
        <fullName evidence="5">DNA-directed RNA polymerase III subunit RPC1</fullName>
        <ecNumber evidence="4">2.7.7.6</ecNumber>
    </recommendedName>
    <alternativeName>
        <fullName evidence="16">DNA-directed RNA polymerase III subunit rpc1</fullName>
    </alternativeName>
</protein>
<dbReference type="FunFam" id="1.10.150.390:FF:000004">
    <property type="entry name" value="DNA-directed RNA polymerase subunit"/>
    <property type="match status" value="1"/>
</dbReference>
<keyword evidence="6" id="KW-0240">DNA-directed RNA polymerase</keyword>
<dbReference type="InterPro" id="IPR007081">
    <property type="entry name" value="RNA_pol_Rpb1_5"/>
</dbReference>
<evidence type="ECO:0000256" key="15">
    <source>
        <dbReference type="ARBA" id="ARBA00058108"/>
    </source>
</evidence>
<evidence type="ECO:0000256" key="6">
    <source>
        <dbReference type="ARBA" id="ARBA00022478"/>
    </source>
</evidence>
<evidence type="ECO:0000256" key="12">
    <source>
        <dbReference type="ARBA" id="ARBA00023163"/>
    </source>
</evidence>
<evidence type="ECO:0000259" key="18">
    <source>
        <dbReference type="SMART" id="SM00663"/>
    </source>
</evidence>
<evidence type="ECO:0000256" key="10">
    <source>
        <dbReference type="ARBA" id="ARBA00022833"/>
    </source>
</evidence>